<dbReference type="EMBL" id="JALJOQ010000136">
    <property type="protein sequence ID" value="KAK9794625.1"/>
    <property type="molecule type" value="Genomic_DNA"/>
</dbReference>
<dbReference type="GO" id="GO:0042393">
    <property type="term" value="F:histone binding"/>
    <property type="evidence" value="ECO:0007669"/>
    <property type="project" value="TreeGrafter"/>
</dbReference>
<gene>
    <name evidence="3" type="ORF">WJX73_001066</name>
</gene>
<name>A0AAW1NQ06_9CHLO</name>
<comment type="caution">
    <text evidence="3">The sequence shown here is derived from an EMBL/GenBank/DDBJ whole genome shotgun (WGS) entry which is preliminary data.</text>
</comment>
<feature type="compositionally biased region" description="Acidic residues" evidence="1">
    <location>
        <begin position="50"/>
        <end position="62"/>
    </location>
</feature>
<reference evidence="3 4" key="1">
    <citation type="journal article" date="2024" name="Nat. Commun.">
        <title>Phylogenomics reveals the evolutionary origins of lichenization in chlorophyte algae.</title>
        <authorList>
            <person name="Puginier C."/>
            <person name="Libourel C."/>
            <person name="Otte J."/>
            <person name="Skaloud P."/>
            <person name="Haon M."/>
            <person name="Grisel S."/>
            <person name="Petersen M."/>
            <person name="Berrin J.G."/>
            <person name="Delaux P.M."/>
            <person name="Dal Grande F."/>
            <person name="Keller J."/>
        </authorList>
    </citation>
    <scope>NUCLEOTIDE SEQUENCE [LARGE SCALE GENOMIC DNA]</scope>
    <source>
        <strain evidence="3 4">SAG 2036</strain>
    </source>
</reference>
<dbReference type="Pfam" id="PF13872">
    <property type="entry name" value="AAA_34"/>
    <property type="match status" value="1"/>
</dbReference>
<dbReference type="AlphaFoldDB" id="A0AAW1NQ06"/>
<evidence type="ECO:0000313" key="4">
    <source>
        <dbReference type="Proteomes" id="UP001465755"/>
    </source>
</evidence>
<evidence type="ECO:0000259" key="2">
    <source>
        <dbReference type="Pfam" id="PF13872"/>
    </source>
</evidence>
<dbReference type="GO" id="GO:0005634">
    <property type="term" value="C:nucleus"/>
    <property type="evidence" value="ECO:0007669"/>
    <property type="project" value="TreeGrafter"/>
</dbReference>
<evidence type="ECO:0000256" key="1">
    <source>
        <dbReference type="SAM" id="MobiDB-lite"/>
    </source>
</evidence>
<evidence type="ECO:0000313" key="3">
    <source>
        <dbReference type="EMBL" id="KAK9794625.1"/>
    </source>
</evidence>
<sequence length="265" mass="28541">MDFLAGSRQVTRSLPQQRRRARKDESLADAYTDARFEDGLGDPAQAAEGTDGEEEEEEEIQEPGETFSDYHPSKLSLGIQHPDPVVETASLAAVEPPDVHYQLHIDDVIQAGLLSGLQLESIVYACQRHEGFLPDGSRCGFFIGDGAGVGKGRTIAGLVLENVKCGRKRHLWISAGSDLVVDARRDLDDIHASDVPLHALNKLPYDALDSPQVGVQEGVVFSTYASLMSSSARGATRLDQLVTCPGIAAAPPTGSHCVLLCHRCK</sequence>
<feature type="compositionally biased region" description="Basic and acidic residues" evidence="1">
    <location>
        <begin position="22"/>
        <end position="38"/>
    </location>
</feature>
<dbReference type="PANTHER" id="PTHR12706:SF30">
    <property type="entry name" value="PROTEIN STRAWBERRY NOTCH-RELATED"/>
    <property type="match status" value="1"/>
</dbReference>
<feature type="region of interest" description="Disordered" evidence="1">
    <location>
        <begin position="1"/>
        <end position="74"/>
    </location>
</feature>
<dbReference type="PANTHER" id="PTHR12706">
    <property type="entry name" value="STRAWBERRY NOTCH-RELATED"/>
    <property type="match status" value="1"/>
</dbReference>
<dbReference type="InterPro" id="IPR026741">
    <property type="entry name" value="SNO"/>
</dbReference>
<dbReference type="InterPro" id="IPR039187">
    <property type="entry name" value="SNO_AAA"/>
</dbReference>
<feature type="domain" description="Strawberry notch AAA" evidence="2">
    <location>
        <begin position="80"/>
        <end position="243"/>
    </location>
</feature>
<organism evidence="3 4">
    <name type="scientific">Symbiochloris irregularis</name>
    <dbReference type="NCBI Taxonomy" id="706552"/>
    <lineage>
        <taxon>Eukaryota</taxon>
        <taxon>Viridiplantae</taxon>
        <taxon>Chlorophyta</taxon>
        <taxon>core chlorophytes</taxon>
        <taxon>Trebouxiophyceae</taxon>
        <taxon>Trebouxiales</taxon>
        <taxon>Trebouxiaceae</taxon>
        <taxon>Symbiochloris</taxon>
    </lineage>
</organism>
<dbReference type="Proteomes" id="UP001465755">
    <property type="component" value="Unassembled WGS sequence"/>
</dbReference>
<protein>
    <recommendedName>
        <fullName evidence="2">Strawberry notch AAA domain-containing protein</fullName>
    </recommendedName>
</protein>
<dbReference type="GO" id="GO:0006355">
    <property type="term" value="P:regulation of DNA-templated transcription"/>
    <property type="evidence" value="ECO:0007669"/>
    <property type="project" value="InterPro"/>
</dbReference>
<proteinExistence type="predicted"/>
<accession>A0AAW1NQ06</accession>
<keyword evidence="4" id="KW-1185">Reference proteome</keyword>
<dbReference type="GO" id="GO:0031490">
    <property type="term" value="F:chromatin DNA binding"/>
    <property type="evidence" value="ECO:0007669"/>
    <property type="project" value="TreeGrafter"/>
</dbReference>